<dbReference type="EMBL" id="KB307554">
    <property type="protein sequence ID" value="ELT98808.1"/>
    <property type="molecule type" value="Genomic_DNA"/>
</dbReference>
<evidence type="ECO:0000313" key="1">
    <source>
        <dbReference type="EMBL" id="ELT98808.1"/>
    </source>
</evidence>
<proteinExistence type="predicted"/>
<dbReference type="EMBL" id="AMQN01002024">
    <property type="status" value="NOT_ANNOTATED_CDS"/>
    <property type="molecule type" value="Genomic_DNA"/>
</dbReference>
<evidence type="ECO:0000313" key="3">
    <source>
        <dbReference type="Proteomes" id="UP000014760"/>
    </source>
</evidence>
<dbReference type="EMBL" id="AMQN01002026">
    <property type="status" value="NOT_ANNOTATED_CDS"/>
    <property type="molecule type" value="Genomic_DNA"/>
</dbReference>
<dbReference type="AlphaFoldDB" id="R7TY47"/>
<reference evidence="2" key="3">
    <citation type="submission" date="2015-06" db="UniProtKB">
        <authorList>
            <consortium name="EnsemblMetazoa"/>
        </authorList>
    </citation>
    <scope>IDENTIFICATION</scope>
</reference>
<keyword evidence="3" id="KW-1185">Reference proteome</keyword>
<accession>R7TY47</accession>
<dbReference type="EnsemblMetazoa" id="CapteT191865">
    <property type="protein sequence ID" value="CapteP191865"/>
    <property type="gene ID" value="CapteG191865"/>
</dbReference>
<gene>
    <name evidence="1" type="ORF">CAPTEDRAFT_191865</name>
</gene>
<organism evidence="1">
    <name type="scientific">Capitella teleta</name>
    <name type="common">Polychaete worm</name>
    <dbReference type="NCBI Taxonomy" id="283909"/>
    <lineage>
        <taxon>Eukaryota</taxon>
        <taxon>Metazoa</taxon>
        <taxon>Spiralia</taxon>
        <taxon>Lophotrochozoa</taxon>
        <taxon>Annelida</taxon>
        <taxon>Polychaeta</taxon>
        <taxon>Sedentaria</taxon>
        <taxon>Scolecida</taxon>
        <taxon>Capitellidae</taxon>
        <taxon>Capitella</taxon>
    </lineage>
</organism>
<dbReference type="Proteomes" id="UP000014760">
    <property type="component" value="Unassembled WGS sequence"/>
</dbReference>
<name>R7TY47_CAPTE</name>
<dbReference type="HOGENOM" id="CLU_1645335_0_0_1"/>
<dbReference type="EMBL" id="AMQN01002025">
    <property type="status" value="NOT_ANNOTATED_CDS"/>
    <property type="molecule type" value="Genomic_DNA"/>
</dbReference>
<protein>
    <submittedName>
        <fullName evidence="1 2">Uncharacterized protein</fullName>
    </submittedName>
</protein>
<reference evidence="3" key="1">
    <citation type="submission" date="2012-12" db="EMBL/GenBank/DDBJ databases">
        <authorList>
            <person name="Hellsten U."/>
            <person name="Grimwood J."/>
            <person name="Chapman J.A."/>
            <person name="Shapiro H."/>
            <person name="Aerts A."/>
            <person name="Otillar R.P."/>
            <person name="Terry A.Y."/>
            <person name="Boore J.L."/>
            <person name="Simakov O."/>
            <person name="Marletaz F."/>
            <person name="Cho S.-J."/>
            <person name="Edsinger-Gonzales E."/>
            <person name="Havlak P."/>
            <person name="Kuo D.-H."/>
            <person name="Larsson T."/>
            <person name="Lv J."/>
            <person name="Arendt D."/>
            <person name="Savage R."/>
            <person name="Osoegawa K."/>
            <person name="de Jong P."/>
            <person name="Lindberg D.R."/>
            <person name="Seaver E.C."/>
            <person name="Weisblat D.A."/>
            <person name="Putnam N.H."/>
            <person name="Grigoriev I.V."/>
            <person name="Rokhsar D.S."/>
        </authorList>
    </citation>
    <scope>NUCLEOTIDE SEQUENCE</scope>
    <source>
        <strain evidence="3">I ESC-2004</strain>
    </source>
</reference>
<evidence type="ECO:0000313" key="2">
    <source>
        <dbReference type="EnsemblMetazoa" id="CapteP191865"/>
    </source>
</evidence>
<sequence length="161" mass="18447">MSFCQLQHTFSDLFTPVNRSEKVKHSDLFVDFKLMNDSQNTLNYDLSRFSYGMLEPWLKQLSASLVGETVGASAYERTLMAAGCWTTHVYDTSSCMGLRQRVNEPTHIKGNMLDLIFIDNDDARVSVLKQADITNDLPVSIKIPDDITIHEGPKRRLWMYH</sequence>
<reference evidence="1 3" key="2">
    <citation type="journal article" date="2013" name="Nature">
        <title>Insights into bilaterian evolution from three spiralian genomes.</title>
        <authorList>
            <person name="Simakov O."/>
            <person name="Marletaz F."/>
            <person name="Cho S.J."/>
            <person name="Edsinger-Gonzales E."/>
            <person name="Havlak P."/>
            <person name="Hellsten U."/>
            <person name="Kuo D.H."/>
            <person name="Larsson T."/>
            <person name="Lv J."/>
            <person name="Arendt D."/>
            <person name="Savage R."/>
            <person name="Osoegawa K."/>
            <person name="de Jong P."/>
            <person name="Grimwood J."/>
            <person name="Chapman J.A."/>
            <person name="Shapiro H."/>
            <person name="Aerts A."/>
            <person name="Otillar R.P."/>
            <person name="Terry A.Y."/>
            <person name="Boore J.L."/>
            <person name="Grigoriev I.V."/>
            <person name="Lindberg D.R."/>
            <person name="Seaver E.C."/>
            <person name="Weisblat D.A."/>
            <person name="Putnam N.H."/>
            <person name="Rokhsar D.S."/>
        </authorList>
    </citation>
    <scope>NUCLEOTIDE SEQUENCE</scope>
    <source>
        <strain evidence="1 3">I ESC-2004</strain>
    </source>
</reference>